<dbReference type="SMART" id="SM00421">
    <property type="entry name" value="HTH_LUXR"/>
    <property type="match status" value="1"/>
</dbReference>
<dbReference type="CDD" id="cd17535">
    <property type="entry name" value="REC_NarL-like"/>
    <property type="match status" value="1"/>
</dbReference>
<dbReference type="PRINTS" id="PR00038">
    <property type="entry name" value="HTHLUXR"/>
</dbReference>
<feature type="domain" description="HTH luxR-type" evidence="4">
    <location>
        <begin position="140"/>
        <end position="205"/>
    </location>
</feature>
<dbReference type="Gene3D" id="3.40.50.2300">
    <property type="match status" value="1"/>
</dbReference>
<feature type="modified residue" description="4-aspartylphosphate" evidence="3">
    <location>
        <position position="55"/>
    </location>
</feature>
<dbReference type="STRING" id="649349.Lbys_1557"/>
<evidence type="ECO:0000256" key="2">
    <source>
        <dbReference type="ARBA" id="ARBA00023125"/>
    </source>
</evidence>
<keyword evidence="1 3" id="KW-0597">Phosphoprotein</keyword>
<evidence type="ECO:0000256" key="1">
    <source>
        <dbReference type="ARBA" id="ARBA00022553"/>
    </source>
</evidence>
<organism evidence="6 7">
    <name type="scientific">Leadbetterella byssophila (strain DSM 17132 / JCM 16389 / KACC 11308 / NBRC 106382 / 4M15)</name>
    <dbReference type="NCBI Taxonomy" id="649349"/>
    <lineage>
        <taxon>Bacteria</taxon>
        <taxon>Pseudomonadati</taxon>
        <taxon>Bacteroidota</taxon>
        <taxon>Cytophagia</taxon>
        <taxon>Cytophagales</taxon>
        <taxon>Leadbetterellaceae</taxon>
        <taxon>Leadbetterella</taxon>
    </lineage>
</organism>
<dbReference type="InterPro" id="IPR016032">
    <property type="entry name" value="Sig_transdc_resp-reg_C-effctor"/>
</dbReference>
<evidence type="ECO:0000259" key="4">
    <source>
        <dbReference type="PROSITE" id="PS50043"/>
    </source>
</evidence>
<keyword evidence="7" id="KW-1185">Reference proteome</keyword>
<dbReference type="OrthoDB" id="9797341at2"/>
<dbReference type="InterPro" id="IPR001789">
    <property type="entry name" value="Sig_transdc_resp-reg_receiver"/>
</dbReference>
<reference key="1">
    <citation type="submission" date="2010-11" db="EMBL/GenBank/DDBJ databases">
        <title>The complete genome of Leadbetterella byssophila DSM 17132.</title>
        <authorList>
            <consortium name="US DOE Joint Genome Institute (JGI-PGF)"/>
            <person name="Lucas S."/>
            <person name="Copeland A."/>
            <person name="Lapidus A."/>
            <person name="Glavina del Rio T."/>
            <person name="Dalin E."/>
            <person name="Tice H."/>
            <person name="Bruce D."/>
            <person name="Goodwin L."/>
            <person name="Pitluck S."/>
            <person name="Kyrpides N."/>
            <person name="Mavromatis K."/>
            <person name="Ivanova N."/>
            <person name="Teshima H."/>
            <person name="Brettin T."/>
            <person name="Detter J.C."/>
            <person name="Han C."/>
            <person name="Tapia R."/>
            <person name="Land M."/>
            <person name="Hauser L."/>
            <person name="Markowitz V."/>
            <person name="Cheng J.-F."/>
            <person name="Hugenholtz P."/>
            <person name="Woyke T."/>
            <person name="Wu D."/>
            <person name="Tindall B."/>
            <person name="Pomrenke H.G."/>
            <person name="Brambilla E."/>
            <person name="Klenk H.-P."/>
            <person name="Eisen J.A."/>
        </authorList>
    </citation>
    <scope>NUCLEOTIDE SEQUENCE [LARGE SCALE GENOMIC DNA]</scope>
    <source>
        <strain>DSM 17132</strain>
    </source>
</reference>
<dbReference type="eggNOG" id="COG2197">
    <property type="taxonomic scope" value="Bacteria"/>
</dbReference>
<dbReference type="RefSeq" id="WP_013408314.1">
    <property type="nucleotide sequence ID" value="NC_014655.1"/>
</dbReference>
<accession>E4RY54</accession>
<dbReference type="EMBL" id="CP002305">
    <property type="protein sequence ID" value="ADQ17265.1"/>
    <property type="molecule type" value="Genomic_DNA"/>
</dbReference>
<dbReference type="Pfam" id="PF00072">
    <property type="entry name" value="Response_reg"/>
    <property type="match status" value="1"/>
</dbReference>
<dbReference type="Proteomes" id="UP000007435">
    <property type="component" value="Chromosome"/>
</dbReference>
<dbReference type="GO" id="GO:0006355">
    <property type="term" value="P:regulation of DNA-templated transcription"/>
    <property type="evidence" value="ECO:0007669"/>
    <property type="project" value="InterPro"/>
</dbReference>
<dbReference type="KEGG" id="lby:Lbys_1557"/>
<evidence type="ECO:0000256" key="3">
    <source>
        <dbReference type="PROSITE-ProRule" id="PRU00169"/>
    </source>
</evidence>
<dbReference type="InterPro" id="IPR058245">
    <property type="entry name" value="NreC/VraR/RcsB-like_REC"/>
</dbReference>
<dbReference type="InterPro" id="IPR011006">
    <property type="entry name" value="CheY-like_superfamily"/>
</dbReference>
<dbReference type="SMART" id="SM00448">
    <property type="entry name" value="REC"/>
    <property type="match status" value="1"/>
</dbReference>
<gene>
    <name evidence="6" type="ordered locus">Lbys_1557</name>
</gene>
<keyword evidence="2" id="KW-0238">DNA-binding</keyword>
<proteinExistence type="predicted"/>
<evidence type="ECO:0000313" key="7">
    <source>
        <dbReference type="Proteomes" id="UP000007435"/>
    </source>
</evidence>
<dbReference type="InterPro" id="IPR039420">
    <property type="entry name" value="WalR-like"/>
</dbReference>
<reference evidence="6 7" key="2">
    <citation type="journal article" date="2011" name="Stand. Genomic Sci.">
        <title>Complete genome sequence of Leadbetterella byssophila type strain (4M15).</title>
        <authorList>
            <person name="Abt B."/>
            <person name="Teshima H."/>
            <person name="Lucas S."/>
            <person name="Lapidus A."/>
            <person name="Del Rio T.G."/>
            <person name="Nolan M."/>
            <person name="Tice H."/>
            <person name="Cheng J.F."/>
            <person name="Pitluck S."/>
            <person name="Liolios K."/>
            <person name="Pagani I."/>
            <person name="Ivanova N."/>
            <person name="Mavromatis K."/>
            <person name="Pati A."/>
            <person name="Tapia R."/>
            <person name="Han C."/>
            <person name="Goodwin L."/>
            <person name="Chen A."/>
            <person name="Palaniappan K."/>
            <person name="Land M."/>
            <person name="Hauser L."/>
            <person name="Chang Y.J."/>
            <person name="Jeffries C.D."/>
            <person name="Rohde M."/>
            <person name="Goker M."/>
            <person name="Tindall B.J."/>
            <person name="Detter J.C."/>
            <person name="Woyke T."/>
            <person name="Bristow J."/>
            <person name="Eisen J.A."/>
            <person name="Markowitz V."/>
            <person name="Hugenholtz P."/>
            <person name="Klenk H.P."/>
            <person name="Kyrpides N.C."/>
        </authorList>
    </citation>
    <scope>NUCLEOTIDE SEQUENCE [LARGE SCALE GENOMIC DNA]</scope>
    <source>
        <strain evidence="7">DSM 17132 / JCM 16389 / KACC 11308 / NBRC 106382 / 4M15</strain>
    </source>
</reference>
<dbReference type="AlphaFoldDB" id="E4RY54"/>
<dbReference type="PANTHER" id="PTHR43214">
    <property type="entry name" value="TWO-COMPONENT RESPONSE REGULATOR"/>
    <property type="match status" value="1"/>
</dbReference>
<dbReference type="InterPro" id="IPR000792">
    <property type="entry name" value="Tscrpt_reg_LuxR_C"/>
</dbReference>
<dbReference type="HOGENOM" id="CLU_000445_90_10_10"/>
<protein>
    <submittedName>
        <fullName evidence="6">Two component transcriptional regulator, LuxR family</fullName>
    </submittedName>
</protein>
<dbReference type="GO" id="GO:0003677">
    <property type="term" value="F:DNA binding"/>
    <property type="evidence" value="ECO:0007669"/>
    <property type="project" value="UniProtKB-KW"/>
</dbReference>
<evidence type="ECO:0000313" key="6">
    <source>
        <dbReference type="EMBL" id="ADQ17265.1"/>
    </source>
</evidence>
<dbReference type="SUPFAM" id="SSF52172">
    <property type="entry name" value="CheY-like"/>
    <property type="match status" value="1"/>
</dbReference>
<dbReference type="Pfam" id="PF00196">
    <property type="entry name" value="GerE"/>
    <property type="match status" value="1"/>
</dbReference>
<dbReference type="SUPFAM" id="SSF46894">
    <property type="entry name" value="C-terminal effector domain of the bipartite response regulators"/>
    <property type="match status" value="1"/>
</dbReference>
<dbReference type="GO" id="GO:0000160">
    <property type="term" value="P:phosphorelay signal transduction system"/>
    <property type="evidence" value="ECO:0007669"/>
    <property type="project" value="InterPro"/>
</dbReference>
<name>E4RY54_LEAB4</name>
<sequence length="205" mass="22947">MPISIIIIEDDPLYNQTLRKIIDHEDGMTCVAQCYSYEDAVDQLKALNPHVALVDIRLENKSGIEVMEAVAGFGLQTQYIICSVSDDDRNIVSALRIGASGYLVKGESMEKIVASIREVYQGGVPFSSKVARKVLKQFSPKETFHELTKTEQEVILLVSQGLTYQEISDKQCVSLDTVRKHLVNIYRKLGVNNKVEAINKIRGIM</sequence>
<dbReference type="CDD" id="cd06170">
    <property type="entry name" value="LuxR_C_like"/>
    <property type="match status" value="1"/>
</dbReference>
<evidence type="ECO:0000259" key="5">
    <source>
        <dbReference type="PROSITE" id="PS50110"/>
    </source>
</evidence>
<dbReference type="PROSITE" id="PS50110">
    <property type="entry name" value="RESPONSE_REGULATORY"/>
    <property type="match status" value="1"/>
</dbReference>
<feature type="domain" description="Response regulatory" evidence="5">
    <location>
        <begin position="4"/>
        <end position="120"/>
    </location>
</feature>
<dbReference type="PROSITE" id="PS50043">
    <property type="entry name" value="HTH_LUXR_2"/>
    <property type="match status" value="1"/>
</dbReference>